<keyword evidence="10 17" id="KW-0418">Kinase</keyword>
<dbReference type="Gene3D" id="3.30.40.10">
    <property type="entry name" value="Zinc/RING finger domain, C3HC4 (zinc finger)"/>
    <property type="match status" value="1"/>
</dbReference>
<feature type="compositionally biased region" description="Basic and acidic residues" evidence="20">
    <location>
        <begin position="439"/>
        <end position="463"/>
    </location>
</feature>
<evidence type="ECO:0000256" key="8">
    <source>
        <dbReference type="ARBA" id="ARBA00022741"/>
    </source>
</evidence>
<keyword evidence="14" id="KW-0324">Glycolysis</keyword>
<dbReference type="HAMAP" id="MF_00145">
    <property type="entry name" value="Phosphoglyc_kinase"/>
    <property type="match status" value="1"/>
</dbReference>
<dbReference type="AlphaFoldDB" id="A0A4T0M094"/>
<dbReference type="PRINTS" id="PR00477">
    <property type="entry name" value="PHGLYCKINASE"/>
</dbReference>
<keyword evidence="8" id="KW-0547">Nucleotide-binding</keyword>
<comment type="caution">
    <text evidence="22">The sequence shown here is derived from an EMBL/GenBank/DDBJ whole genome shotgun (WGS) entry which is preliminary data.</text>
</comment>
<dbReference type="CDD" id="cd00318">
    <property type="entry name" value="Phosphoglycerate_kinase"/>
    <property type="match status" value="1"/>
</dbReference>
<evidence type="ECO:0000256" key="5">
    <source>
        <dbReference type="ARBA" id="ARBA00011245"/>
    </source>
</evidence>
<evidence type="ECO:0000256" key="19">
    <source>
        <dbReference type="RuleBase" id="RU361213"/>
    </source>
</evidence>
<comment type="pathway">
    <text evidence="3">Carbohydrate degradation; glycolysis; pyruvate from D-glyceraldehyde 3-phosphate: step 2/5.</text>
</comment>
<evidence type="ECO:0000256" key="15">
    <source>
        <dbReference type="ARBA" id="ARBA00049965"/>
    </source>
</evidence>
<comment type="subcellular location">
    <subcellularLocation>
        <location evidence="19">Nucleus</location>
    </subcellularLocation>
</comment>
<dbReference type="Gene3D" id="6.10.140.1740">
    <property type="match status" value="1"/>
</dbReference>
<evidence type="ECO:0000256" key="20">
    <source>
        <dbReference type="SAM" id="MobiDB-lite"/>
    </source>
</evidence>
<dbReference type="GO" id="GO:0008270">
    <property type="term" value="F:zinc ion binding"/>
    <property type="evidence" value="ECO:0007669"/>
    <property type="project" value="UniProtKB-KW"/>
</dbReference>
<comment type="domain">
    <text evidence="19">The PHD-type zinc finger mediates the binding to H3K4me3.</text>
</comment>
<feature type="domain" description="PHD-type" evidence="21">
    <location>
        <begin position="470"/>
        <end position="519"/>
    </location>
</feature>
<dbReference type="PROSITE" id="PS01359">
    <property type="entry name" value="ZF_PHD_1"/>
    <property type="match status" value="1"/>
</dbReference>
<feature type="compositionally biased region" description="Polar residues" evidence="20">
    <location>
        <begin position="1"/>
        <end position="12"/>
    </location>
</feature>
<dbReference type="Pfam" id="PF00162">
    <property type="entry name" value="PGK"/>
    <property type="match status" value="1"/>
</dbReference>
<evidence type="ECO:0000256" key="11">
    <source>
        <dbReference type="ARBA" id="ARBA00022833"/>
    </source>
</evidence>
<evidence type="ECO:0000256" key="6">
    <source>
        <dbReference type="ARBA" id="ARBA00022679"/>
    </source>
</evidence>
<keyword evidence="19" id="KW-0539">Nucleus</keyword>
<evidence type="ECO:0000256" key="9">
    <source>
        <dbReference type="ARBA" id="ARBA00022771"/>
    </source>
</evidence>
<evidence type="ECO:0000256" key="2">
    <source>
        <dbReference type="ARBA" id="ARBA00001946"/>
    </source>
</evidence>
<dbReference type="PROSITE" id="PS00111">
    <property type="entry name" value="PGLYCERATE_KINASE"/>
    <property type="match status" value="1"/>
</dbReference>
<dbReference type="GO" id="GO:0005829">
    <property type="term" value="C:cytosol"/>
    <property type="evidence" value="ECO:0007669"/>
    <property type="project" value="TreeGrafter"/>
</dbReference>
<feature type="region of interest" description="Disordered" evidence="20">
    <location>
        <begin position="524"/>
        <end position="544"/>
    </location>
</feature>
<dbReference type="GO" id="GO:0004618">
    <property type="term" value="F:phosphoglycerate kinase activity"/>
    <property type="evidence" value="ECO:0007669"/>
    <property type="project" value="UniProtKB-EC"/>
</dbReference>
<comment type="function">
    <text evidence="15">Catalyzes one of the two ATP producing reactions in the glycolytic pathway via the reversible conversion of 1,3-diphosphoglycerate to 3-phosphoglycerate. Both L- and D- forms of purine and pyrimidine nucleotides can be used as substrates, but the activity is much lower on pyrimidines. Negatively regulates the biosynthesis of acetyl-CoA from pyruvate in the mitochondrion.</text>
</comment>
<dbReference type="GO" id="GO:0006096">
    <property type="term" value="P:glycolytic process"/>
    <property type="evidence" value="ECO:0007669"/>
    <property type="project" value="UniProtKB-KW"/>
</dbReference>
<dbReference type="Gene3D" id="3.40.50.1260">
    <property type="entry name" value="Phosphoglycerate kinase, N-terminal domain"/>
    <property type="match status" value="3"/>
</dbReference>
<feature type="region of interest" description="Disordered" evidence="20">
    <location>
        <begin position="1"/>
        <end position="75"/>
    </location>
</feature>
<dbReference type="Pfam" id="PF12998">
    <property type="entry name" value="ING"/>
    <property type="match status" value="1"/>
</dbReference>
<feature type="region of interest" description="Disordered" evidence="20">
    <location>
        <begin position="425"/>
        <end position="466"/>
    </location>
</feature>
<evidence type="ECO:0000313" key="23">
    <source>
        <dbReference type="Proteomes" id="UP000310685"/>
    </source>
</evidence>
<evidence type="ECO:0000256" key="16">
    <source>
        <dbReference type="PROSITE-ProRule" id="PRU00146"/>
    </source>
</evidence>
<evidence type="ECO:0000256" key="10">
    <source>
        <dbReference type="ARBA" id="ARBA00022777"/>
    </source>
</evidence>
<dbReference type="SMART" id="SM00249">
    <property type="entry name" value="PHD"/>
    <property type="match status" value="1"/>
</dbReference>
<dbReference type="InterPro" id="IPR036043">
    <property type="entry name" value="Phosphoglycerate_kinase_sf"/>
</dbReference>
<comment type="subunit">
    <text evidence="19">Component of an histone acetyltransferase complex. Interacts with H3K4me3 and to a lesser extent with H3K4me2.</text>
</comment>
<keyword evidence="9 16" id="KW-0863">Zinc-finger</keyword>
<dbReference type="InterPro" id="IPR001576">
    <property type="entry name" value="Phosphoglycerate_kinase"/>
</dbReference>
<organism evidence="22 23">
    <name type="scientific">Wallemia mellicola</name>
    <dbReference type="NCBI Taxonomy" id="1708541"/>
    <lineage>
        <taxon>Eukaryota</taxon>
        <taxon>Fungi</taxon>
        <taxon>Dikarya</taxon>
        <taxon>Basidiomycota</taxon>
        <taxon>Wallemiomycotina</taxon>
        <taxon>Wallemiomycetes</taxon>
        <taxon>Wallemiales</taxon>
        <taxon>Wallemiaceae</taxon>
        <taxon>Wallemia</taxon>
    </lineage>
</organism>
<comment type="catalytic activity">
    <reaction evidence="1 17">
        <text>(2R)-3-phosphoglycerate + ATP = (2R)-3-phospho-glyceroyl phosphate + ADP</text>
        <dbReference type="Rhea" id="RHEA:14801"/>
        <dbReference type="ChEBI" id="CHEBI:30616"/>
        <dbReference type="ChEBI" id="CHEBI:57604"/>
        <dbReference type="ChEBI" id="CHEBI:58272"/>
        <dbReference type="ChEBI" id="CHEBI:456216"/>
        <dbReference type="EC" id="2.7.2.3"/>
    </reaction>
</comment>
<dbReference type="Proteomes" id="UP000310685">
    <property type="component" value="Unassembled WGS sequence"/>
</dbReference>
<dbReference type="SUPFAM" id="SSF57903">
    <property type="entry name" value="FYVE/PHD zinc finger"/>
    <property type="match status" value="1"/>
</dbReference>
<dbReference type="GO" id="GO:0006094">
    <property type="term" value="P:gluconeogenesis"/>
    <property type="evidence" value="ECO:0007669"/>
    <property type="project" value="TreeGrafter"/>
</dbReference>
<evidence type="ECO:0000313" key="22">
    <source>
        <dbReference type="EMBL" id="TIB75935.1"/>
    </source>
</evidence>
<dbReference type="PANTHER" id="PTHR11406">
    <property type="entry name" value="PHOSPHOGLYCERATE KINASE"/>
    <property type="match status" value="1"/>
</dbReference>
<keyword evidence="19" id="KW-0156">Chromatin regulator</keyword>
<evidence type="ECO:0000256" key="1">
    <source>
        <dbReference type="ARBA" id="ARBA00000642"/>
    </source>
</evidence>
<protein>
    <recommendedName>
        <fullName evidence="17 19">Multifunctional fusion protein</fullName>
    </recommendedName>
    <domain>
        <recommendedName>
            <fullName evidence="17">Phosphoglycerate kinase</fullName>
            <ecNumber evidence="17">2.7.2.3</ecNumber>
        </recommendedName>
    </domain>
    <domain>
        <recommendedName>
            <fullName evidence="19">Chromatin modification-related protein</fullName>
        </recommendedName>
    </domain>
</protein>
<evidence type="ECO:0000256" key="18">
    <source>
        <dbReference type="RuleBase" id="RU000696"/>
    </source>
</evidence>
<feature type="compositionally biased region" description="Acidic residues" evidence="20">
    <location>
        <begin position="533"/>
        <end position="542"/>
    </location>
</feature>
<dbReference type="GO" id="GO:0005524">
    <property type="term" value="F:ATP binding"/>
    <property type="evidence" value="ECO:0007669"/>
    <property type="project" value="UniProtKB-KW"/>
</dbReference>
<dbReference type="InterPro" id="IPR024610">
    <property type="entry name" value="ING_N_histone-binding"/>
</dbReference>
<dbReference type="GO" id="GO:0005634">
    <property type="term" value="C:nucleus"/>
    <property type="evidence" value="ECO:0007669"/>
    <property type="project" value="UniProtKB-SubCell"/>
</dbReference>
<feature type="compositionally biased region" description="Basic and acidic residues" evidence="20">
    <location>
        <begin position="289"/>
        <end position="300"/>
    </location>
</feature>
<comment type="similarity">
    <text evidence="4 17">Belongs to the phosphoglycerate kinase family.</text>
</comment>
<evidence type="ECO:0000256" key="12">
    <source>
        <dbReference type="ARBA" id="ARBA00022840"/>
    </source>
</evidence>
<accession>A0A4T0M094</accession>
<dbReference type="GO" id="GO:0006325">
    <property type="term" value="P:chromatin organization"/>
    <property type="evidence" value="ECO:0007669"/>
    <property type="project" value="UniProtKB-KW"/>
</dbReference>
<dbReference type="FunFam" id="3.40.50.1260:FF:000019">
    <property type="entry name" value="Phosphoglycerate kinase 1"/>
    <property type="match status" value="1"/>
</dbReference>
<dbReference type="PANTHER" id="PTHR11406:SF0">
    <property type="entry name" value="PHOSPHOGLYCERATE KINASE"/>
    <property type="match status" value="1"/>
</dbReference>
<comment type="subunit">
    <text evidence="5 18">Monomer.</text>
</comment>
<evidence type="ECO:0000256" key="14">
    <source>
        <dbReference type="ARBA" id="ARBA00023152"/>
    </source>
</evidence>
<proteinExistence type="inferred from homology"/>
<comment type="cofactor">
    <cofactor evidence="2">
        <name>Mg(2+)</name>
        <dbReference type="ChEBI" id="CHEBI:18420"/>
    </cofactor>
</comment>
<evidence type="ECO:0000256" key="3">
    <source>
        <dbReference type="ARBA" id="ARBA00004838"/>
    </source>
</evidence>
<evidence type="ECO:0000259" key="21">
    <source>
        <dbReference type="PROSITE" id="PS50016"/>
    </source>
</evidence>
<dbReference type="InterPro" id="IPR019787">
    <property type="entry name" value="Znf_PHD-finger"/>
</dbReference>
<keyword evidence="7 19" id="KW-0479">Metal-binding</keyword>
<dbReference type="PROSITE" id="PS50016">
    <property type="entry name" value="ZF_PHD_2"/>
    <property type="match status" value="1"/>
</dbReference>
<evidence type="ECO:0000256" key="17">
    <source>
        <dbReference type="RuleBase" id="RU000532"/>
    </source>
</evidence>
<dbReference type="InterPro" id="IPR011011">
    <property type="entry name" value="Znf_FYVE_PHD"/>
</dbReference>
<dbReference type="InterPro" id="IPR019786">
    <property type="entry name" value="Zinc_finger_PHD-type_CS"/>
</dbReference>
<dbReference type="InterPro" id="IPR013083">
    <property type="entry name" value="Znf_RING/FYVE/PHD"/>
</dbReference>
<comment type="similarity">
    <text evidence="19">Belongs to the ING family.</text>
</comment>
<keyword evidence="11 19" id="KW-0862">Zinc</keyword>
<evidence type="ECO:0000256" key="4">
    <source>
        <dbReference type="ARBA" id="ARBA00008982"/>
    </source>
</evidence>
<keyword evidence="12" id="KW-0067">ATP-binding</keyword>
<evidence type="ECO:0000256" key="7">
    <source>
        <dbReference type="ARBA" id="ARBA00022723"/>
    </source>
</evidence>
<dbReference type="SUPFAM" id="SSF53748">
    <property type="entry name" value="Phosphoglycerate kinase"/>
    <property type="match status" value="1"/>
</dbReference>
<dbReference type="FunFam" id="3.40.50.1260:FF:000003">
    <property type="entry name" value="Phosphoglycerate kinase"/>
    <property type="match status" value="1"/>
</dbReference>
<dbReference type="EC" id="2.7.2.3" evidence="17"/>
<dbReference type="EMBL" id="SPRC01000054">
    <property type="protein sequence ID" value="TIB75935.1"/>
    <property type="molecule type" value="Genomic_DNA"/>
</dbReference>
<keyword evidence="13" id="KW-0460">Magnesium</keyword>
<dbReference type="InterPro" id="IPR001965">
    <property type="entry name" value="Znf_PHD"/>
</dbReference>
<sequence>MRTARNIHTTAKSLAAGSPRQIPADLSTLGAPPAPGKGRSRPGQAGNAVEAPKRLPLGEKPPSAQGGPRIQRMDPSVTNWLEKGDGLKFRNGRQGPNWIGSTPFPLNPTFRPPAPLSDALKTRIYTLNQSDPQKYTPTKLSLDHKISVDRIKAIIRLKELESNWVENGKVLQLEHLKGMEKHLGVAVANSKLKDDLAAMDLVSKTQQVDPEPAQVDPVPAEGVLPAVPRSTHKTSLAEQNIFLSLDSNQSEEAKKKADEHEAAVEETHKTKSEKPKQEAKASKGVTIKDNWDGERVEKDANNAPNEKQDDDIDHINDLWQEVYSSNLTTTEQLPTEVHRNCGLLSQVANSQQNYMNKLKENSLGYIQTKLEGQDASEFLRQISSNSADAQRLADERVSISTNLRDIINRNIKLIETSIENQQTELQMGVRPGTQPSHNEQLKKERDNRMRSRAAREEQERVENENNEDDERYCFCNQVSFGEMVGCDNEQCPYQWFHLACIGLTEAPSNEFICSFCQQQDSVQDGEQEKNEQEQDEQDENEVDEKATSLANKLNITDIDVADKRVLIRCDFNVPLDKKTGEITNPARIVGALPTIKYAQEKGAKAVVLMSHMGRPDGQPNAKYSLKIVADELEKQLNQKIIFTNDCVGPEVENTVNSAPKGAIVLLENLRFHIEEEGSRKDEQGNKIKADQAAVDSFRQQLTKLGDVYVNDAFGTAHRAHSSVSGIKLDTRAAGFLVKKELEYFARVLEAPERPFLAILGGAKVSDKIQLIDNMLEKVNSLIICGGMAYTFKKAEGVSIGDSLFDKAGFEKVDEIKKKAEKHNVKLLIPTDFVISQEFSNDGANKVVTDKEGIPDKWEGLDIGPASREAFAEEIKKSKTILWNGPAGVFEFPTYAKGSNALLDAAVEAQKNGTNVIIGGGDTATVVAKAGKEDALAHVSTGGGSSLELLQGDVLPGVDYLSERK</sequence>
<comment type="function">
    <text evidence="19">Component of an histone acetyltransferase complex.</text>
</comment>
<evidence type="ECO:0000256" key="13">
    <source>
        <dbReference type="ARBA" id="ARBA00022842"/>
    </source>
</evidence>
<feature type="compositionally biased region" description="Basic and acidic residues" evidence="20">
    <location>
        <begin position="251"/>
        <end position="281"/>
    </location>
</feature>
<dbReference type="InterPro" id="IPR015911">
    <property type="entry name" value="Phosphoglycerate_kinase_CS"/>
</dbReference>
<name>A0A4T0M094_9BASI</name>
<dbReference type="CDD" id="cd15505">
    <property type="entry name" value="PHD_ING"/>
    <property type="match status" value="1"/>
</dbReference>
<keyword evidence="6 17" id="KW-0808">Transferase</keyword>
<dbReference type="GO" id="GO:0043531">
    <property type="term" value="F:ADP binding"/>
    <property type="evidence" value="ECO:0007669"/>
    <property type="project" value="TreeGrafter"/>
</dbReference>
<dbReference type="InterPro" id="IPR015824">
    <property type="entry name" value="Phosphoglycerate_kinase_N"/>
</dbReference>
<feature type="region of interest" description="Disordered" evidence="20">
    <location>
        <begin position="247"/>
        <end position="311"/>
    </location>
</feature>
<gene>
    <name evidence="22" type="ORF">E3Q22_03786</name>
</gene>
<dbReference type="Pfam" id="PF12298">
    <property type="entry name" value="Bot1p"/>
    <property type="match status" value="1"/>
</dbReference>
<dbReference type="SMART" id="SM01408">
    <property type="entry name" value="ING"/>
    <property type="match status" value="1"/>
</dbReference>
<reference evidence="22 23" key="1">
    <citation type="submission" date="2019-03" db="EMBL/GenBank/DDBJ databases">
        <title>Sequencing 25 genomes of Wallemia mellicola.</title>
        <authorList>
            <person name="Gostincar C."/>
        </authorList>
    </citation>
    <scope>NUCLEOTIDE SEQUENCE [LARGE SCALE GENOMIC DNA]</scope>
    <source>
        <strain evidence="22 23">EXF-6152</strain>
    </source>
</reference>